<dbReference type="Gene3D" id="3.30.470.20">
    <property type="entry name" value="ATP-grasp fold, B domain"/>
    <property type="match status" value="1"/>
</dbReference>
<dbReference type="Pfam" id="PF07478">
    <property type="entry name" value="Dala_Dala_lig_C"/>
    <property type="match status" value="1"/>
</dbReference>
<feature type="binding site" evidence="12">
    <location>
        <position position="319"/>
    </location>
    <ligand>
        <name>Mg(2+)</name>
        <dbReference type="ChEBI" id="CHEBI:18420"/>
        <label>2</label>
    </ligand>
</feature>
<dbReference type="InterPro" id="IPR011095">
    <property type="entry name" value="Dala_Dala_lig_C"/>
</dbReference>
<dbReference type="PANTHER" id="PTHR23132">
    <property type="entry name" value="D-ALANINE--D-ALANINE LIGASE"/>
    <property type="match status" value="1"/>
</dbReference>
<dbReference type="NCBIfam" id="TIGR01205">
    <property type="entry name" value="D_ala_D_alaTIGR"/>
    <property type="match status" value="1"/>
</dbReference>
<dbReference type="NCBIfam" id="NF002378">
    <property type="entry name" value="PRK01372.1"/>
    <property type="match status" value="1"/>
</dbReference>
<dbReference type="SUPFAM" id="SSF56059">
    <property type="entry name" value="Glutathione synthetase ATP-binding domain-like"/>
    <property type="match status" value="1"/>
</dbReference>
<evidence type="ECO:0000256" key="12">
    <source>
        <dbReference type="PIRSR" id="PIRSR039102-3"/>
    </source>
</evidence>
<dbReference type="AlphaFoldDB" id="A0A2M8ESL5"/>
<evidence type="ECO:0000259" key="14">
    <source>
        <dbReference type="PROSITE" id="PS50975"/>
    </source>
</evidence>
<evidence type="ECO:0000256" key="6">
    <source>
        <dbReference type="ARBA" id="ARBA00022840"/>
    </source>
</evidence>
<dbReference type="UniPathway" id="UPA00219"/>
<dbReference type="PROSITE" id="PS50975">
    <property type="entry name" value="ATP_GRASP"/>
    <property type="match status" value="1"/>
</dbReference>
<dbReference type="GO" id="GO:0008716">
    <property type="term" value="F:D-alanine-D-alanine ligase activity"/>
    <property type="evidence" value="ECO:0007669"/>
    <property type="project" value="UniProtKB-UniRule"/>
</dbReference>
<comment type="cofactor">
    <cofactor evidence="12">
        <name>Mg(2+)</name>
        <dbReference type="ChEBI" id="CHEBI:18420"/>
    </cofactor>
    <cofactor evidence="12">
        <name>Mn(2+)</name>
        <dbReference type="ChEBI" id="CHEBI:29035"/>
    </cofactor>
    <text evidence="12">Binds 2 magnesium or manganese ions per subunit.</text>
</comment>
<dbReference type="GO" id="GO:0046872">
    <property type="term" value="F:metal ion binding"/>
    <property type="evidence" value="ECO:0007669"/>
    <property type="project" value="UniProtKB-KW"/>
</dbReference>
<evidence type="ECO:0000313" key="15">
    <source>
        <dbReference type="EMBL" id="PJC28056.1"/>
    </source>
</evidence>
<feature type="domain" description="ATP-grasp" evidence="14">
    <location>
        <begin position="153"/>
        <end position="350"/>
    </location>
</feature>
<keyword evidence="7 10" id="KW-0133">Cell shape</keyword>
<feature type="active site" evidence="11">
    <location>
        <position position="328"/>
    </location>
</feature>
<feature type="binding site" evidence="12">
    <location>
        <position position="317"/>
    </location>
    <ligand>
        <name>Mg(2+)</name>
        <dbReference type="ChEBI" id="CHEBI:18420"/>
        <label>1</label>
    </ligand>
</feature>
<dbReference type="PROSITE" id="PS00843">
    <property type="entry name" value="DALA_DALA_LIGASE_1"/>
    <property type="match status" value="1"/>
</dbReference>
<keyword evidence="4 10" id="KW-0436">Ligase</keyword>
<dbReference type="InterPro" id="IPR011127">
    <property type="entry name" value="Dala_Dala_lig_N"/>
</dbReference>
<evidence type="ECO:0000256" key="1">
    <source>
        <dbReference type="ARBA" id="ARBA00004496"/>
    </source>
</evidence>
<dbReference type="Pfam" id="PF01820">
    <property type="entry name" value="Dala_Dala_lig_N"/>
    <property type="match status" value="1"/>
</dbReference>
<keyword evidence="12" id="KW-0464">Manganese</keyword>
<keyword evidence="6 13" id="KW-0067">ATP-binding</keyword>
<comment type="similarity">
    <text evidence="2 10">Belongs to the D-alanine--D-alanine ligase family.</text>
</comment>
<keyword evidence="5 13" id="KW-0547">Nucleotide-binding</keyword>
<evidence type="ECO:0000256" key="8">
    <source>
        <dbReference type="ARBA" id="ARBA00022984"/>
    </source>
</evidence>
<dbReference type="GO" id="GO:0005524">
    <property type="term" value="F:ATP binding"/>
    <property type="evidence" value="ECO:0007669"/>
    <property type="project" value="UniProtKB-UniRule"/>
</dbReference>
<reference evidence="16" key="1">
    <citation type="submission" date="2017-09" db="EMBL/GenBank/DDBJ databases">
        <title>Depth-based differentiation of microbial function through sediment-hosted aquifers and enrichment of novel symbionts in the deep terrestrial subsurface.</title>
        <authorList>
            <person name="Probst A.J."/>
            <person name="Ladd B."/>
            <person name="Jarett J.K."/>
            <person name="Geller-Mcgrath D.E."/>
            <person name="Sieber C.M.K."/>
            <person name="Emerson J.B."/>
            <person name="Anantharaman K."/>
            <person name="Thomas B.C."/>
            <person name="Malmstrom R."/>
            <person name="Stieglmeier M."/>
            <person name="Klingl A."/>
            <person name="Woyke T."/>
            <person name="Ryan C.M."/>
            <person name="Banfield J.F."/>
        </authorList>
    </citation>
    <scope>NUCLEOTIDE SEQUENCE [LARGE SCALE GENOMIC DNA]</scope>
</reference>
<evidence type="ECO:0000256" key="11">
    <source>
        <dbReference type="PIRSR" id="PIRSR039102-1"/>
    </source>
</evidence>
<dbReference type="InterPro" id="IPR005905">
    <property type="entry name" value="D_ala_D_ala"/>
</dbReference>
<evidence type="ECO:0000256" key="13">
    <source>
        <dbReference type="PROSITE-ProRule" id="PRU00409"/>
    </source>
</evidence>
<comment type="function">
    <text evidence="10">Cell wall formation.</text>
</comment>
<feature type="binding site" evidence="12">
    <location>
        <position position="317"/>
    </location>
    <ligand>
        <name>Mg(2+)</name>
        <dbReference type="ChEBI" id="CHEBI:18420"/>
        <label>2</label>
    </ligand>
</feature>
<dbReference type="EC" id="6.3.2.4" evidence="10"/>
<dbReference type="InterPro" id="IPR016185">
    <property type="entry name" value="PreATP-grasp_dom_sf"/>
</dbReference>
<dbReference type="Gene3D" id="3.40.50.20">
    <property type="match status" value="1"/>
</dbReference>
<gene>
    <name evidence="10" type="primary">ddl</name>
    <name evidence="15" type="ORF">CO054_02115</name>
</gene>
<evidence type="ECO:0000256" key="4">
    <source>
        <dbReference type="ARBA" id="ARBA00022598"/>
    </source>
</evidence>
<dbReference type="SMART" id="SM01209">
    <property type="entry name" value="GARS_A"/>
    <property type="match status" value="1"/>
</dbReference>
<feature type="active site" evidence="11">
    <location>
        <position position="195"/>
    </location>
</feature>
<evidence type="ECO:0000256" key="7">
    <source>
        <dbReference type="ARBA" id="ARBA00022960"/>
    </source>
</evidence>
<dbReference type="EMBL" id="PFSF01000045">
    <property type="protein sequence ID" value="PJC28056.1"/>
    <property type="molecule type" value="Genomic_DNA"/>
</dbReference>
<dbReference type="GO" id="GO:0008360">
    <property type="term" value="P:regulation of cell shape"/>
    <property type="evidence" value="ECO:0007669"/>
    <property type="project" value="UniProtKB-KW"/>
</dbReference>
<feature type="active site" evidence="11">
    <location>
        <position position="14"/>
    </location>
</feature>
<comment type="catalytic activity">
    <reaction evidence="10">
        <text>2 D-alanine + ATP = D-alanyl-D-alanine + ADP + phosphate + H(+)</text>
        <dbReference type="Rhea" id="RHEA:11224"/>
        <dbReference type="ChEBI" id="CHEBI:15378"/>
        <dbReference type="ChEBI" id="CHEBI:30616"/>
        <dbReference type="ChEBI" id="CHEBI:43474"/>
        <dbReference type="ChEBI" id="CHEBI:57416"/>
        <dbReference type="ChEBI" id="CHEBI:57822"/>
        <dbReference type="ChEBI" id="CHEBI:456216"/>
        <dbReference type="EC" id="6.3.2.4"/>
    </reaction>
</comment>
<keyword evidence="8 10" id="KW-0573">Peptidoglycan synthesis</keyword>
<protein>
    <recommendedName>
        <fullName evidence="10">D-alanine--D-alanine ligase</fullName>
        <ecNumber evidence="10">6.3.2.4</ecNumber>
    </recommendedName>
    <alternativeName>
        <fullName evidence="10">D-Ala-D-Ala ligase</fullName>
    </alternativeName>
    <alternativeName>
        <fullName evidence="10">D-alanylalanine synthetase</fullName>
    </alternativeName>
</protein>
<evidence type="ECO:0000256" key="10">
    <source>
        <dbReference type="HAMAP-Rule" id="MF_00047"/>
    </source>
</evidence>
<dbReference type="PANTHER" id="PTHR23132:SF23">
    <property type="entry name" value="D-ALANINE--D-ALANINE LIGASE B"/>
    <property type="match status" value="1"/>
</dbReference>
<dbReference type="Gene3D" id="3.30.1490.20">
    <property type="entry name" value="ATP-grasp fold, A domain"/>
    <property type="match status" value="1"/>
</dbReference>
<dbReference type="GO" id="GO:0009252">
    <property type="term" value="P:peptidoglycan biosynthetic process"/>
    <property type="evidence" value="ECO:0007669"/>
    <property type="project" value="UniProtKB-UniRule"/>
</dbReference>
<comment type="pathway">
    <text evidence="10">Cell wall biogenesis; peptidoglycan biosynthesis.</text>
</comment>
<organism evidence="15 16">
    <name type="scientific">Candidatus Shapirobacteria bacterium CG_4_9_14_0_2_um_filter_39_11</name>
    <dbReference type="NCBI Taxonomy" id="1974478"/>
    <lineage>
        <taxon>Bacteria</taxon>
        <taxon>Candidatus Shapironibacteriota</taxon>
    </lineage>
</organism>
<keyword evidence="9 10" id="KW-0961">Cell wall biogenesis/degradation</keyword>
<evidence type="ECO:0000313" key="16">
    <source>
        <dbReference type="Proteomes" id="UP000229816"/>
    </source>
</evidence>
<keyword evidence="3 10" id="KW-0963">Cytoplasm</keyword>
<dbReference type="InterPro" id="IPR000291">
    <property type="entry name" value="D-Ala_lig_Van_CS"/>
</dbReference>
<dbReference type="PIRSF" id="PIRSF039102">
    <property type="entry name" value="Ddl/VanB"/>
    <property type="match status" value="1"/>
</dbReference>
<dbReference type="SUPFAM" id="SSF52440">
    <property type="entry name" value="PreATP-grasp domain"/>
    <property type="match status" value="1"/>
</dbReference>
<dbReference type="HAMAP" id="MF_00047">
    <property type="entry name" value="Dala_Dala_lig"/>
    <property type="match status" value="1"/>
</dbReference>
<dbReference type="InterPro" id="IPR011761">
    <property type="entry name" value="ATP-grasp"/>
</dbReference>
<dbReference type="InterPro" id="IPR013815">
    <property type="entry name" value="ATP_grasp_subdomain_1"/>
</dbReference>
<sequence length="355" mass="39436">MIKVVVLMGGKTPEHEISLVSGREVVRHLDKKKYKVLPVVISRDGERWQLKSAQQILLHSPAYSGVAATRLYAAGVEKTDHKKKIKSGEALLPKGQSLPLKLTTPKPDVVFIAMHGPFGEDGTIQGMLELAGIPYTGAGVLASSLGMNKIMFRKIMKQEKIPVPKYLVFSQGEKKTKILSIFKFPFVVKPFDQGSSVGVSIVHHKKELEPSLERAFSYSRKILVEEYLPGIEISCGVLGNEKPIALPVIEIIPKKEFFDYEAKYDETKRDEVVPAIISKKLTKQVQDLAIRVFKAIDCRGFGRVDMIISQDKSYVLEINTIPGLTPVSLFPKEAAAADISYPNLLDRIIDLALEK</sequence>
<evidence type="ECO:0000256" key="3">
    <source>
        <dbReference type="ARBA" id="ARBA00022490"/>
    </source>
</evidence>
<proteinExistence type="inferred from homology"/>
<keyword evidence="12" id="KW-0479">Metal-binding</keyword>
<evidence type="ECO:0000256" key="2">
    <source>
        <dbReference type="ARBA" id="ARBA00010871"/>
    </source>
</evidence>
<dbReference type="GO" id="GO:0005737">
    <property type="term" value="C:cytoplasm"/>
    <property type="evidence" value="ECO:0007669"/>
    <property type="project" value="UniProtKB-SubCell"/>
</dbReference>
<accession>A0A2M8ESL5</accession>
<evidence type="ECO:0000256" key="5">
    <source>
        <dbReference type="ARBA" id="ARBA00022741"/>
    </source>
</evidence>
<feature type="binding site" evidence="12">
    <location>
        <position position="305"/>
    </location>
    <ligand>
        <name>Mg(2+)</name>
        <dbReference type="ChEBI" id="CHEBI:18420"/>
        <label>1</label>
    </ligand>
</feature>
<comment type="caution">
    <text evidence="15">The sequence shown here is derived from an EMBL/GenBank/DDBJ whole genome shotgun (WGS) entry which is preliminary data.</text>
</comment>
<evidence type="ECO:0000256" key="9">
    <source>
        <dbReference type="ARBA" id="ARBA00023316"/>
    </source>
</evidence>
<name>A0A2M8ESL5_9BACT</name>
<dbReference type="Proteomes" id="UP000229816">
    <property type="component" value="Unassembled WGS sequence"/>
</dbReference>
<keyword evidence="12" id="KW-0460">Magnesium</keyword>
<dbReference type="NCBIfam" id="NF002528">
    <property type="entry name" value="PRK01966.1-4"/>
    <property type="match status" value="1"/>
</dbReference>
<dbReference type="GO" id="GO:0071555">
    <property type="term" value="P:cell wall organization"/>
    <property type="evidence" value="ECO:0007669"/>
    <property type="project" value="UniProtKB-KW"/>
</dbReference>
<comment type="subcellular location">
    <subcellularLocation>
        <location evidence="1 10">Cytoplasm</location>
    </subcellularLocation>
</comment>
<dbReference type="PROSITE" id="PS00844">
    <property type="entry name" value="DALA_DALA_LIGASE_2"/>
    <property type="match status" value="1"/>
</dbReference>